<accession>A0A6G9H1V7</accession>
<dbReference type="CDD" id="cd04301">
    <property type="entry name" value="NAT_SF"/>
    <property type="match status" value="1"/>
</dbReference>
<dbReference type="GO" id="GO:1990189">
    <property type="term" value="F:protein N-terminal-serine acetyltransferase activity"/>
    <property type="evidence" value="ECO:0007669"/>
    <property type="project" value="TreeGrafter"/>
</dbReference>
<dbReference type="PANTHER" id="PTHR43441">
    <property type="entry name" value="RIBOSOMAL-PROTEIN-SERINE ACETYLTRANSFERASE"/>
    <property type="match status" value="1"/>
</dbReference>
<organism evidence="3 4">
    <name type="scientific">Streptomyces liangshanensis</name>
    <dbReference type="NCBI Taxonomy" id="2717324"/>
    <lineage>
        <taxon>Bacteria</taxon>
        <taxon>Bacillati</taxon>
        <taxon>Actinomycetota</taxon>
        <taxon>Actinomycetes</taxon>
        <taxon>Kitasatosporales</taxon>
        <taxon>Streptomycetaceae</taxon>
        <taxon>Streptomyces</taxon>
    </lineage>
</organism>
<evidence type="ECO:0000313" key="4">
    <source>
        <dbReference type="Proteomes" id="UP000501179"/>
    </source>
</evidence>
<dbReference type="InterPro" id="IPR016181">
    <property type="entry name" value="Acyl_CoA_acyltransferase"/>
</dbReference>
<dbReference type="InterPro" id="IPR051908">
    <property type="entry name" value="Ribosomal_N-acetyltransferase"/>
</dbReference>
<dbReference type="PROSITE" id="PS51186">
    <property type="entry name" value="GNAT"/>
    <property type="match status" value="1"/>
</dbReference>
<sequence>MSDNRTGAANGHANHANTAPAPQDRTAPVHLPPPADVLGHGLRLRAWRTGDEATLVRGHTDPEFLRWNTPLVPVTTEAGATEHIRQRAEGRANDEMAHFCVTDEATGRILGHVGLAMIDLRMRSARVGYWVLPEARGRGVARRALAVCGRWGFEEAGLHRIDLGHALGHEASCRIAERCGYAYEGTLRDAMFAPHRTDAYQHVHHHARLATDPDLDPYPYPAEG</sequence>
<dbReference type="GO" id="GO:0008999">
    <property type="term" value="F:protein-N-terminal-alanine acetyltransferase activity"/>
    <property type="evidence" value="ECO:0007669"/>
    <property type="project" value="TreeGrafter"/>
</dbReference>
<dbReference type="EMBL" id="CP050177">
    <property type="protein sequence ID" value="QIQ04269.1"/>
    <property type="molecule type" value="Genomic_DNA"/>
</dbReference>
<dbReference type="GO" id="GO:0005737">
    <property type="term" value="C:cytoplasm"/>
    <property type="evidence" value="ECO:0007669"/>
    <property type="project" value="TreeGrafter"/>
</dbReference>
<evidence type="ECO:0000256" key="1">
    <source>
        <dbReference type="SAM" id="MobiDB-lite"/>
    </source>
</evidence>
<dbReference type="PANTHER" id="PTHR43441:SF10">
    <property type="entry name" value="ACETYLTRANSFERASE"/>
    <property type="match status" value="1"/>
</dbReference>
<dbReference type="KEGG" id="slia:HA039_19915"/>
<gene>
    <name evidence="3" type="ORF">HA039_19915</name>
</gene>
<dbReference type="AlphaFoldDB" id="A0A6G9H1V7"/>
<evidence type="ECO:0000259" key="2">
    <source>
        <dbReference type="PROSITE" id="PS51186"/>
    </source>
</evidence>
<dbReference type="SUPFAM" id="SSF55729">
    <property type="entry name" value="Acyl-CoA N-acyltransferases (Nat)"/>
    <property type="match status" value="1"/>
</dbReference>
<proteinExistence type="predicted"/>
<protein>
    <submittedName>
        <fullName evidence="3">GNAT family N-acetyltransferase</fullName>
    </submittedName>
</protein>
<feature type="compositionally biased region" description="Low complexity" evidence="1">
    <location>
        <begin position="1"/>
        <end position="22"/>
    </location>
</feature>
<dbReference type="RefSeq" id="WP_167031775.1">
    <property type="nucleotide sequence ID" value="NZ_CP050177.1"/>
</dbReference>
<feature type="domain" description="N-acetyltransferase" evidence="2">
    <location>
        <begin position="42"/>
        <end position="200"/>
    </location>
</feature>
<dbReference type="Pfam" id="PF13302">
    <property type="entry name" value="Acetyltransf_3"/>
    <property type="match status" value="1"/>
</dbReference>
<keyword evidence="3" id="KW-0808">Transferase</keyword>
<name>A0A6G9H1V7_9ACTN</name>
<dbReference type="Gene3D" id="3.40.630.30">
    <property type="match status" value="1"/>
</dbReference>
<dbReference type="InterPro" id="IPR000182">
    <property type="entry name" value="GNAT_dom"/>
</dbReference>
<reference evidence="3 4" key="1">
    <citation type="submission" date="2020-03" db="EMBL/GenBank/DDBJ databases">
        <title>A novel species.</title>
        <authorList>
            <person name="Gao J."/>
        </authorList>
    </citation>
    <scope>NUCLEOTIDE SEQUENCE [LARGE SCALE GENOMIC DNA]</scope>
    <source>
        <strain evidence="3 4">QMT-12</strain>
    </source>
</reference>
<dbReference type="Proteomes" id="UP000501179">
    <property type="component" value="Chromosome"/>
</dbReference>
<feature type="region of interest" description="Disordered" evidence="1">
    <location>
        <begin position="1"/>
        <end position="35"/>
    </location>
</feature>
<keyword evidence="4" id="KW-1185">Reference proteome</keyword>
<evidence type="ECO:0000313" key="3">
    <source>
        <dbReference type="EMBL" id="QIQ04269.1"/>
    </source>
</evidence>